<dbReference type="PROSITE" id="PS50977">
    <property type="entry name" value="HTH_TETR_2"/>
    <property type="match status" value="1"/>
</dbReference>
<dbReference type="Gene3D" id="1.10.357.10">
    <property type="entry name" value="Tetracycline Repressor, domain 2"/>
    <property type="match status" value="1"/>
</dbReference>
<evidence type="ECO:0000313" key="5">
    <source>
        <dbReference type="EMBL" id="VAW50413.1"/>
    </source>
</evidence>
<evidence type="ECO:0000256" key="1">
    <source>
        <dbReference type="ARBA" id="ARBA00023015"/>
    </source>
</evidence>
<dbReference type="PANTHER" id="PTHR30055:SF146">
    <property type="entry name" value="HTH-TYPE TRANSCRIPTIONAL DUAL REGULATOR CECR"/>
    <property type="match status" value="1"/>
</dbReference>
<protein>
    <submittedName>
        <fullName evidence="5">Transcriptional regulator, AcrR family</fullName>
    </submittedName>
</protein>
<reference evidence="5" key="1">
    <citation type="submission" date="2018-06" db="EMBL/GenBank/DDBJ databases">
        <authorList>
            <person name="Zhirakovskaya E."/>
        </authorList>
    </citation>
    <scope>NUCLEOTIDE SEQUENCE</scope>
</reference>
<dbReference type="InterPro" id="IPR001647">
    <property type="entry name" value="HTH_TetR"/>
</dbReference>
<dbReference type="GO" id="GO:0003700">
    <property type="term" value="F:DNA-binding transcription factor activity"/>
    <property type="evidence" value="ECO:0007669"/>
    <property type="project" value="TreeGrafter"/>
</dbReference>
<dbReference type="InterPro" id="IPR050109">
    <property type="entry name" value="HTH-type_TetR-like_transc_reg"/>
</dbReference>
<dbReference type="EMBL" id="UOFD01000012">
    <property type="protein sequence ID" value="VAW50413.1"/>
    <property type="molecule type" value="Genomic_DNA"/>
</dbReference>
<dbReference type="InterPro" id="IPR009057">
    <property type="entry name" value="Homeodomain-like_sf"/>
</dbReference>
<proteinExistence type="predicted"/>
<dbReference type="PRINTS" id="PR00455">
    <property type="entry name" value="HTHTETR"/>
</dbReference>
<dbReference type="InterPro" id="IPR023772">
    <property type="entry name" value="DNA-bd_HTH_TetR-type_CS"/>
</dbReference>
<feature type="domain" description="HTH tetR-type" evidence="4">
    <location>
        <begin position="8"/>
        <end position="68"/>
    </location>
</feature>
<keyword evidence="2" id="KW-0238">DNA-binding</keyword>
<evidence type="ECO:0000259" key="4">
    <source>
        <dbReference type="PROSITE" id="PS50977"/>
    </source>
</evidence>
<accession>A0A3B0WDI6</accession>
<name>A0A3B0WDI6_9ZZZZ</name>
<keyword evidence="3" id="KW-0804">Transcription</keyword>
<evidence type="ECO:0000256" key="2">
    <source>
        <dbReference type="ARBA" id="ARBA00023125"/>
    </source>
</evidence>
<dbReference type="SUPFAM" id="SSF46689">
    <property type="entry name" value="Homeodomain-like"/>
    <property type="match status" value="1"/>
</dbReference>
<dbReference type="FunFam" id="1.10.10.60:FF:000141">
    <property type="entry name" value="TetR family transcriptional regulator"/>
    <property type="match status" value="1"/>
</dbReference>
<dbReference type="GO" id="GO:0000976">
    <property type="term" value="F:transcription cis-regulatory region binding"/>
    <property type="evidence" value="ECO:0007669"/>
    <property type="project" value="TreeGrafter"/>
</dbReference>
<dbReference type="AlphaFoldDB" id="A0A3B0WDI6"/>
<dbReference type="Gene3D" id="1.10.10.60">
    <property type="entry name" value="Homeodomain-like"/>
    <property type="match status" value="1"/>
</dbReference>
<keyword evidence="1" id="KW-0805">Transcription regulation</keyword>
<dbReference type="Pfam" id="PF00440">
    <property type="entry name" value="TetR_N"/>
    <property type="match status" value="1"/>
</dbReference>
<dbReference type="PROSITE" id="PS01081">
    <property type="entry name" value="HTH_TETR_1"/>
    <property type="match status" value="1"/>
</dbReference>
<organism evidence="5">
    <name type="scientific">hydrothermal vent metagenome</name>
    <dbReference type="NCBI Taxonomy" id="652676"/>
    <lineage>
        <taxon>unclassified sequences</taxon>
        <taxon>metagenomes</taxon>
        <taxon>ecological metagenomes</taxon>
    </lineage>
</organism>
<dbReference type="PANTHER" id="PTHR30055">
    <property type="entry name" value="HTH-TYPE TRANSCRIPTIONAL REGULATOR RUTR"/>
    <property type="match status" value="1"/>
</dbReference>
<sequence>MSHRLSGPERRESILSAAQSLFADKGFHGVSIDEIARKVNVSPAILYRHFASKQALYAAVLEKFAGQRQSYVDTIVNHGTRFEDALAGMTQVYIKNTAENPDILKIELHSLLEGNPATLAFFQNRWKSFTDYIEFGLNEFLPYDIPNREKTILSAGLMFQGMVREALIQKCLQPQDRLVDLSLYELSNELVALFLRSIGISKTQLSRKATISS</sequence>
<evidence type="ECO:0000256" key="3">
    <source>
        <dbReference type="ARBA" id="ARBA00023163"/>
    </source>
</evidence>
<gene>
    <name evidence="5" type="ORF">MNBD_GAMMA06-1658</name>
</gene>